<dbReference type="PANTHER" id="PTHR10338:SF62">
    <property type="entry name" value="INTER-ALPHA-TRYPSIN INHIBITOR HEAVY CHAIN H5"/>
    <property type="match status" value="1"/>
</dbReference>
<evidence type="ECO:0000256" key="1">
    <source>
        <dbReference type="SAM" id="MobiDB-lite"/>
    </source>
</evidence>
<protein>
    <submittedName>
        <fullName evidence="5">Inter-alpha-trypsin inhibitor heavy chain H5</fullName>
    </submittedName>
</protein>
<organism evidence="4 5">
    <name type="scientific">Galeopterus variegatus</name>
    <name type="common">Malayan flying lemur</name>
    <name type="synonym">Cynocephalus variegatus</name>
    <dbReference type="NCBI Taxonomy" id="482537"/>
    <lineage>
        <taxon>Eukaryota</taxon>
        <taxon>Metazoa</taxon>
        <taxon>Chordata</taxon>
        <taxon>Craniata</taxon>
        <taxon>Vertebrata</taxon>
        <taxon>Euteleostomi</taxon>
        <taxon>Mammalia</taxon>
        <taxon>Eutheria</taxon>
        <taxon>Euarchontoglires</taxon>
        <taxon>Dermoptera</taxon>
        <taxon>Cynocephalidae</taxon>
        <taxon>Galeopterus</taxon>
    </lineage>
</organism>
<reference evidence="5" key="1">
    <citation type="submission" date="2025-08" db="UniProtKB">
        <authorList>
            <consortium name="RefSeq"/>
        </authorList>
    </citation>
    <scope>IDENTIFICATION</scope>
</reference>
<proteinExistence type="predicted"/>
<dbReference type="PANTHER" id="PTHR10338">
    <property type="entry name" value="INTER-ALPHA-TRYPSIN INHIBITOR HEAVY CHAIN FAMILY MEMBER"/>
    <property type="match status" value="1"/>
</dbReference>
<accession>A0ABM0RR96</accession>
<dbReference type="InterPro" id="IPR050934">
    <property type="entry name" value="ITIH"/>
</dbReference>
<dbReference type="Pfam" id="PF08487">
    <property type="entry name" value="VIT"/>
    <property type="match status" value="1"/>
</dbReference>
<dbReference type="InterPro" id="IPR013694">
    <property type="entry name" value="VIT"/>
</dbReference>
<dbReference type="RefSeq" id="XP_008583137.1">
    <property type="nucleotide sequence ID" value="XM_008584915.1"/>
</dbReference>
<name>A0ABM0RR96_GALVR</name>
<evidence type="ECO:0000256" key="2">
    <source>
        <dbReference type="SAM" id="SignalP"/>
    </source>
</evidence>
<evidence type="ECO:0000259" key="3">
    <source>
        <dbReference type="PROSITE" id="PS51468"/>
    </source>
</evidence>
<sequence length="313" mass="35039">MLLLLGLCLALLLCAGSQEEERSWSDTSEQVGLRVPRQLRLLQRLKTKPLMTEFSVKSTIISRYAFTTVSCRMLNRASEDQEVEFQMQIPAAAFITNFTMLIGDQVYQGEIIGREKKNGDRVKEKRNQTTENNGEKGTEMFRASLVIPSKDKAVLLLSYEELLQRRLGKYEHIVSVRPQQLVGRLTVDVSILEKSGIASLEVLPLHNSRQKGSGRGEDDSGPPPSTVINQNETFAKVIFKPSVVQQAKIAQNGILGDFIIRYDVNREQSIGDIQVLDGYFVHYFAPKGLPPLPKNVVFVLDSSASMVGTKLRQ</sequence>
<keyword evidence="2" id="KW-0732">Signal</keyword>
<dbReference type="GeneID" id="103600623"/>
<dbReference type="SMART" id="SM00609">
    <property type="entry name" value="VIT"/>
    <property type="match status" value="1"/>
</dbReference>
<evidence type="ECO:0000313" key="5">
    <source>
        <dbReference type="RefSeq" id="XP_008583137.1"/>
    </source>
</evidence>
<feature type="signal peptide" evidence="2">
    <location>
        <begin position="1"/>
        <end position="17"/>
    </location>
</feature>
<feature type="domain" description="VIT" evidence="3">
    <location>
        <begin position="35"/>
        <end position="161"/>
    </location>
</feature>
<keyword evidence="4" id="KW-1185">Reference proteome</keyword>
<evidence type="ECO:0000313" key="4">
    <source>
        <dbReference type="Proteomes" id="UP000694923"/>
    </source>
</evidence>
<gene>
    <name evidence="5" type="primary">ITIH5</name>
</gene>
<feature type="non-terminal residue" evidence="5">
    <location>
        <position position="313"/>
    </location>
</feature>
<feature type="region of interest" description="Disordered" evidence="1">
    <location>
        <begin position="208"/>
        <end position="227"/>
    </location>
</feature>
<dbReference type="Proteomes" id="UP000694923">
    <property type="component" value="Unplaced"/>
</dbReference>
<dbReference type="PROSITE" id="PS51468">
    <property type="entry name" value="VIT"/>
    <property type="match status" value="1"/>
</dbReference>
<feature type="chain" id="PRO_5045155046" evidence="2">
    <location>
        <begin position="18"/>
        <end position="313"/>
    </location>
</feature>